<evidence type="ECO:0000313" key="5">
    <source>
        <dbReference type="Proteomes" id="UP000059680"/>
    </source>
</evidence>
<protein>
    <submittedName>
        <fullName evidence="4">Os06g0285300 protein</fullName>
    </submittedName>
</protein>
<dbReference type="GO" id="GO:0016787">
    <property type="term" value="F:hydrolase activity"/>
    <property type="evidence" value="ECO:0007669"/>
    <property type="project" value="UniProtKB-KW"/>
</dbReference>
<evidence type="ECO:0000256" key="1">
    <source>
        <dbReference type="ARBA" id="ARBA00010240"/>
    </source>
</evidence>
<reference evidence="5" key="1">
    <citation type="journal article" date="2005" name="Nature">
        <title>The map-based sequence of the rice genome.</title>
        <authorList>
            <consortium name="International rice genome sequencing project (IRGSP)"/>
            <person name="Matsumoto T."/>
            <person name="Wu J."/>
            <person name="Kanamori H."/>
            <person name="Katayose Y."/>
            <person name="Fujisawa M."/>
            <person name="Namiki N."/>
            <person name="Mizuno H."/>
            <person name="Yamamoto K."/>
            <person name="Antonio B.A."/>
            <person name="Baba T."/>
            <person name="Sakata K."/>
            <person name="Nagamura Y."/>
            <person name="Aoki H."/>
            <person name="Arikawa K."/>
            <person name="Arita K."/>
            <person name="Bito T."/>
            <person name="Chiden Y."/>
            <person name="Fujitsuka N."/>
            <person name="Fukunaka R."/>
            <person name="Hamada M."/>
            <person name="Harada C."/>
            <person name="Hayashi A."/>
            <person name="Hijishita S."/>
            <person name="Honda M."/>
            <person name="Hosokawa S."/>
            <person name="Ichikawa Y."/>
            <person name="Idonuma A."/>
            <person name="Iijima M."/>
            <person name="Ikeda M."/>
            <person name="Ikeno M."/>
            <person name="Ito K."/>
            <person name="Ito S."/>
            <person name="Ito T."/>
            <person name="Ito Y."/>
            <person name="Ito Y."/>
            <person name="Iwabuchi A."/>
            <person name="Kamiya K."/>
            <person name="Karasawa W."/>
            <person name="Kurita K."/>
            <person name="Katagiri S."/>
            <person name="Kikuta A."/>
            <person name="Kobayashi H."/>
            <person name="Kobayashi N."/>
            <person name="Machita K."/>
            <person name="Maehara T."/>
            <person name="Masukawa M."/>
            <person name="Mizubayashi T."/>
            <person name="Mukai Y."/>
            <person name="Nagasaki H."/>
            <person name="Nagata Y."/>
            <person name="Naito S."/>
            <person name="Nakashima M."/>
            <person name="Nakama Y."/>
            <person name="Nakamichi Y."/>
            <person name="Nakamura M."/>
            <person name="Meguro A."/>
            <person name="Negishi M."/>
            <person name="Ohta I."/>
            <person name="Ohta T."/>
            <person name="Okamoto M."/>
            <person name="Ono N."/>
            <person name="Saji S."/>
            <person name="Sakaguchi M."/>
            <person name="Sakai K."/>
            <person name="Shibata M."/>
            <person name="Shimokawa T."/>
            <person name="Song J."/>
            <person name="Takazaki Y."/>
            <person name="Terasawa K."/>
            <person name="Tsugane M."/>
            <person name="Tsuji K."/>
            <person name="Ueda S."/>
            <person name="Waki K."/>
            <person name="Yamagata H."/>
            <person name="Yamamoto M."/>
            <person name="Yamamoto S."/>
            <person name="Yamane H."/>
            <person name="Yoshiki S."/>
            <person name="Yoshihara R."/>
            <person name="Yukawa K."/>
            <person name="Zhong H."/>
            <person name="Yano M."/>
            <person name="Yuan Q."/>
            <person name="Ouyang S."/>
            <person name="Liu J."/>
            <person name="Jones K.M."/>
            <person name="Gansberger K."/>
            <person name="Moffat K."/>
            <person name="Hill J."/>
            <person name="Bera J."/>
            <person name="Fadrosh D."/>
            <person name="Jin S."/>
            <person name="Johri S."/>
            <person name="Kim M."/>
            <person name="Overton L."/>
            <person name="Reardon M."/>
            <person name="Tsitrin T."/>
            <person name="Vuong H."/>
            <person name="Weaver B."/>
            <person name="Ciecko A."/>
            <person name="Tallon L."/>
            <person name="Jackson J."/>
            <person name="Pai G."/>
            <person name="Aken S.V."/>
            <person name="Utterback T."/>
            <person name="Reidmuller S."/>
            <person name="Feldblyum T."/>
            <person name="Hsiao J."/>
            <person name="Zismann V."/>
            <person name="Iobst S."/>
            <person name="de Vazeille A.R."/>
            <person name="Buell C.R."/>
            <person name="Ying K."/>
            <person name="Li Y."/>
            <person name="Lu T."/>
            <person name="Huang Y."/>
            <person name="Zhao Q."/>
            <person name="Feng Q."/>
            <person name="Zhang L."/>
            <person name="Zhu J."/>
            <person name="Weng Q."/>
            <person name="Mu J."/>
            <person name="Lu Y."/>
            <person name="Fan D."/>
            <person name="Liu Y."/>
            <person name="Guan J."/>
            <person name="Zhang Y."/>
            <person name="Yu S."/>
            <person name="Liu X."/>
            <person name="Zhang Y."/>
            <person name="Hong G."/>
            <person name="Han B."/>
            <person name="Choisne N."/>
            <person name="Demange N."/>
            <person name="Orjeda G."/>
            <person name="Samain S."/>
            <person name="Cattolico L."/>
            <person name="Pelletier E."/>
            <person name="Couloux A."/>
            <person name="Segurens B."/>
            <person name="Wincker P."/>
            <person name="D'Hont A."/>
            <person name="Scarpelli C."/>
            <person name="Weissenbach J."/>
            <person name="Salanoubat M."/>
            <person name="Quetier F."/>
            <person name="Yu Y."/>
            <person name="Kim H.R."/>
            <person name="Rambo T."/>
            <person name="Currie J."/>
            <person name="Collura K."/>
            <person name="Luo M."/>
            <person name="Yang T."/>
            <person name="Ammiraju J.S.S."/>
            <person name="Engler F."/>
            <person name="Soderlund C."/>
            <person name="Wing R.A."/>
            <person name="Palmer L.E."/>
            <person name="de la Bastide M."/>
            <person name="Spiegel L."/>
            <person name="Nascimento L."/>
            <person name="Zutavern T."/>
            <person name="O'Shaughnessy A."/>
            <person name="Dike S."/>
            <person name="Dedhia N."/>
            <person name="Preston R."/>
            <person name="Balija V."/>
            <person name="McCombie W.R."/>
            <person name="Chow T."/>
            <person name="Chen H."/>
            <person name="Chung M."/>
            <person name="Chen C."/>
            <person name="Shaw J."/>
            <person name="Wu H."/>
            <person name="Hsiao K."/>
            <person name="Chao Y."/>
            <person name="Chu M."/>
            <person name="Cheng C."/>
            <person name="Hour A."/>
            <person name="Lee P."/>
            <person name="Lin S."/>
            <person name="Lin Y."/>
            <person name="Liou J."/>
            <person name="Liu S."/>
            <person name="Hsing Y."/>
            <person name="Raghuvanshi S."/>
            <person name="Mohanty A."/>
            <person name="Bharti A.K."/>
            <person name="Gaur A."/>
            <person name="Gupta V."/>
            <person name="Kumar D."/>
            <person name="Ravi V."/>
            <person name="Vij S."/>
            <person name="Kapur A."/>
            <person name="Khurana P."/>
            <person name="Khurana P."/>
            <person name="Khurana J.P."/>
            <person name="Tyagi A.K."/>
            <person name="Gaikwad K."/>
            <person name="Singh A."/>
            <person name="Dalal V."/>
            <person name="Srivastava S."/>
            <person name="Dixit A."/>
            <person name="Pal A.K."/>
            <person name="Ghazi I.A."/>
            <person name="Yadav M."/>
            <person name="Pandit A."/>
            <person name="Bhargava A."/>
            <person name="Sureshbabu K."/>
            <person name="Batra K."/>
            <person name="Sharma T.R."/>
            <person name="Mohapatra T."/>
            <person name="Singh N.K."/>
            <person name="Messing J."/>
            <person name="Nelson A.B."/>
            <person name="Fuks G."/>
            <person name="Kavchok S."/>
            <person name="Keizer G."/>
            <person name="Linton E."/>
            <person name="Llaca V."/>
            <person name="Song R."/>
            <person name="Tanyolac B."/>
            <person name="Young S."/>
            <person name="Ho-Il K."/>
            <person name="Hahn J.H."/>
            <person name="Sangsakoo G."/>
            <person name="Vanavichit A."/>
            <person name="de Mattos Luiz.A.T."/>
            <person name="Zimmer P.D."/>
            <person name="Malone G."/>
            <person name="Dellagostin O."/>
            <person name="de Oliveira A.C."/>
            <person name="Bevan M."/>
            <person name="Bancroft I."/>
            <person name="Minx P."/>
            <person name="Cordum H."/>
            <person name="Wilson R."/>
            <person name="Cheng Z."/>
            <person name="Jin W."/>
            <person name="Jiang J."/>
            <person name="Leong S.A."/>
            <person name="Iwama H."/>
            <person name="Gojobori T."/>
            <person name="Itoh T."/>
            <person name="Niimura Y."/>
            <person name="Fujii Y."/>
            <person name="Habara T."/>
            <person name="Sakai H."/>
            <person name="Sato Y."/>
            <person name="Wilson G."/>
            <person name="Kumar K."/>
            <person name="McCouch S."/>
            <person name="Juretic N."/>
            <person name="Hoen D."/>
            <person name="Wright S."/>
            <person name="Bruskiewich R."/>
            <person name="Bureau T."/>
            <person name="Miyao A."/>
            <person name="Hirochika H."/>
            <person name="Nishikawa T."/>
            <person name="Kadowaki K."/>
            <person name="Sugiura M."/>
            <person name="Burr B."/>
            <person name="Sasaki T."/>
        </authorList>
    </citation>
    <scope>NUCLEOTIDE SEQUENCE [LARGE SCALE GENOMIC DNA]</scope>
    <source>
        <strain evidence="5">cv. Nipponbare</strain>
    </source>
</reference>
<reference evidence="4 5" key="2">
    <citation type="journal article" date="2013" name="Plant Cell Physiol.">
        <title>Rice Annotation Project Database (RAP-DB): an integrative and interactive database for rice genomics.</title>
        <authorList>
            <person name="Sakai H."/>
            <person name="Lee S.S."/>
            <person name="Tanaka T."/>
            <person name="Numa H."/>
            <person name="Kim J."/>
            <person name="Kawahara Y."/>
            <person name="Wakimoto H."/>
            <person name="Yang C.C."/>
            <person name="Iwamoto M."/>
            <person name="Abe T."/>
            <person name="Yamada Y."/>
            <person name="Muto A."/>
            <person name="Inokuchi H."/>
            <person name="Ikemura T."/>
            <person name="Matsumoto T."/>
            <person name="Sasaki T."/>
            <person name="Itoh T."/>
        </authorList>
    </citation>
    <scope>NUCLEOTIDE SEQUENCE [LARGE SCALE GENOMIC DNA]</scope>
    <source>
        <strain evidence="5">cv. Nipponbare</strain>
    </source>
</reference>
<name>A0A0P0WVE4_ORYSJ</name>
<keyword evidence="3" id="KW-0442">Lipid degradation</keyword>
<organism evidence="4 5">
    <name type="scientific">Oryza sativa subsp. japonica</name>
    <name type="common">Rice</name>
    <dbReference type="NCBI Taxonomy" id="39947"/>
    <lineage>
        <taxon>Eukaryota</taxon>
        <taxon>Viridiplantae</taxon>
        <taxon>Streptophyta</taxon>
        <taxon>Embryophyta</taxon>
        <taxon>Tracheophyta</taxon>
        <taxon>Spermatophyta</taxon>
        <taxon>Magnoliopsida</taxon>
        <taxon>Liliopsida</taxon>
        <taxon>Poales</taxon>
        <taxon>Poaceae</taxon>
        <taxon>BOP clade</taxon>
        <taxon>Oryzoideae</taxon>
        <taxon>Oryzeae</taxon>
        <taxon>Oryzinae</taxon>
        <taxon>Oryza</taxon>
        <taxon>Oryza sativa</taxon>
    </lineage>
</organism>
<dbReference type="PaxDb" id="39947-A0A0P0WVE4"/>
<gene>
    <name evidence="4" type="ordered locus">Os06g0285300</name>
    <name evidence="4" type="ORF">OSNPB_060285300</name>
</gene>
<dbReference type="EMBL" id="AP014962">
    <property type="protein sequence ID" value="BAS97268.1"/>
    <property type="molecule type" value="Genomic_DNA"/>
</dbReference>
<keyword evidence="2" id="KW-0378">Hydrolase</keyword>
<dbReference type="AlphaFoldDB" id="A0A0P0WVE4"/>
<keyword evidence="3" id="KW-0443">Lipid metabolism</keyword>
<comment type="similarity">
    <text evidence="1">Belongs to the patatin family.</text>
</comment>
<dbReference type="InParanoid" id="A0A0P0WVE4"/>
<dbReference type="Proteomes" id="UP000059680">
    <property type="component" value="Chromosome 6"/>
</dbReference>
<dbReference type="PANTHER" id="PTHR32241:SF4">
    <property type="entry name" value="OS12G0611300 PROTEIN"/>
    <property type="match status" value="1"/>
</dbReference>
<keyword evidence="5" id="KW-1185">Reference proteome</keyword>
<dbReference type="STRING" id="39947.A0A0P0WVE4"/>
<dbReference type="GO" id="GO:0016042">
    <property type="term" value="P:lipid catabolic process"/>
    <property type="evidence" value="ECO:0007669"/>
    <property type="project" value="UniProtKB-KW"/>
</dbReference>
<accession>A0A0P0WVE4</accession>
<evidence type="ECO:0000313" key="4">
    <source>
        <dbReference type="EMBL" id="BAS97268.1"/>
    </source>
</evidence>
<evidence type="ECO:0000256" key="2">
    <source>
        <dbReference type="ARBA" id="ARBA00022801"/>
    </source>
</evidence>
<reference evidence="4 5" key="3">
    <citation type="journal article" date="2013" name="Rice">
        <title>Improvement of the Oryza sativa Nipponbare reference genome using next generation sequence and optical map data.</title>
        <authorList>
            <person name="Kawahara Y."/>
            <person name="de la Bastide M."/>
            <person name="Hamilton J.P."/>
            <person name="Kanamori H."/>
            <person name="McCombie W.R."/>
            <person name="Ouyang S."/>
            <person name="Schwartz D.C."/>
            <person name="Tanaka T."/>
            <person name="Wu J."/>
            <person name="Zhou S."/>
            <person name="Childs K.L."/>
            <person name="Davidson R.M."/>
            <person name="Lin H."/>
            <person name="Quesada-Ocampo L."/>
            <person name="Vaillancourt B."/>
            <person name="Sakai H."/>
            <person name="Lee S.S."/>
            <person name="Kim J."/>
            <person name="Numa H."/>
            <person name="Itoh T."/>
            <person name="Buell C.R."/>
            <person name="Matsumoto T."/>
        </authorList>
    </citation>
    <scope>NUCLEOTIDE SEQUENCE [LARGE SCALE GENOMIC DNA]</scope>
    <source>
        <strain evidence="5">cv. Nipponbare</strain>
    </source>
</reference>
<proteinExistence type="inferred from homology"/>
<evidence type="ECO:0000256" key="3">
    <source>
        <dbReference type="ARBA" id="ARBA00022963"/>
    </source>
</evidence>
<dbReference type="PANTHER" id="PTHR32241">
    <property type="entry name" value="PATATIN-LIKE PROTEIN 6"/>
    <property type="match status" value="1"/>
</dbReference>
<sequence>MPVTRCPVVGDVDTEAVEAEVHNGGRVGVRGSKPREGWVVRDGWQRWVAVLFRQGSAEWSSIRWVFRDATLLFIPCNDLAIAALFLFSHADSVESASFHFRLHDFCMGTCLGGATTTAAVGSVDDRTTIAAASGSVAVMGYSIATAIITHMLHSKQDLRGIGQTTGPR</sequence>